<comment type="caution">
    <text evidence="1">The sequence shown here is derived from an EMBL/GenBank/DDBJ whole genome shotgun (WGS) entry which is preliminary data.</text>
</comment>
<proteinExistence type="predicted"/>
<organism evidence="1 2">
    <name type="scientific">Persea americana</name>
    <name type="common">Avocado</name>
    <dbReference type="NCBI Taxonomy" id="3435"/>
    <lineage>
        <taxon>Eukaryota</taxon>
        <taxon>Viridiplantae</taxon>
        <taxon>Streptophyta</taxon>
        <taxon>Embryophyta</taxon>
        <taxon>Tracheophyta</taxon>
        <taxon>Spermatophyta</taxon>
        <taxon>Magnoliopsida</taxon>
        <taxon>Magnoliidae</taxon>
        <taxon>Laurales</taxon>
        <taxon>Lauraceae</taxon>
        <taxon>Persea</taxon>
    </lineage>
</organism>
<evidence type="ECO:0000313" key="2">
    <source>
        <dbReference type="Proteomes" id="UP001234297"/>
    </source>
</evidence>
<gene>
    <name evidence="1" type="ORF">MRB53_030195</name>
</gene>
<name>A0ACC2KKW9_PERAE</name>
<keyword evidence="2" id="KW-1185">Reference proteome</keyword>
<dbReference type="Proteomes" id="UP001234297">
    <property type="component" value="Chromosome 10"/>
</dbReference>
<evidence type="ECO:0000313" key="1">
    <source>
        <dbReference type="EMBL" id="KAJ8621666.1"/>
    </source>
</evidence>
<reference evidence="1 2" key="1">
    <citation type="journal article" date="2022" name="Hortic Res">
        <title>A haplotype resolved chromosomal level avocado genome allows analysis of novel avocado genes.</title>
        <authorList>
            <person name="Nath O."/>
            <person name="Fletcher S.J."/>
            <person name="Hayward A."/>
            <person name="Shaw L.M."/>
            <person name="Masouleh A.K."/>
            <person name="Furtado A."/>
            <person name="Henry R.J."/>
            <person name="Mitter N."/>
        </authorList>
    </citation>
    <scope>NUCLEOTIDE SEQUENCE [LARGE SCALE GENOMIC DNA]</scope>
    <source>
        <strain evidence="2">cv. Hass</strain>
    </source>
</reference>
<sequence>MHGFSITYGLEKTPSVKAGLITMYFNCGSIKEAVSLFESAPRDITLIWNSMILGYVKHGHGKLALSLFQRRQSEGVDVNYVTLMGVSSACFGTNLDYEDRQHCDLILQDIASKHCEGHFKNV</sequence>
<accession>A0ACC2KKW9</accession>
<dbReference type="EMBL" id="CM056818">
    <property type="protein sequence ID" value="KAJ8621666.1"/>
    <property type="molecule type" value="Genomic_DNA"/>
</dbReference>
<protein>
    <submittedName>
        <fullName evidence="1">Uncharacterized protein</fullName>
    </submittedName>
</protein>